<protein>
    <submittedName>
        <fullName evidence="2">HDOD domain-containing protein</fullName>
    </submittedName>
</protein>
<dbReference type="Gene3D" id="1.10.3210.10">
    <property type="entry name" value="Hypothetical protein af1432"/>
    <property type="match status" value="1"/>
</dbReference>
<sequence length="316" mass="34545">MIFFELVWDTQQNWTGLFAHHAQQDADALSEACHTYELHGLPCMLLDDTAAPLPSPLMALIRDDHGISLPQGGGHLHFKVQHTADLSHLSQHDLACGPWFTEAADPSSTSNPSRPVLLEVLSLIVSDAEIAQLETALAKAPQLMLNLLRLVNSVGMGSATPARSIRQAITLLGRRQLQRWLQLLIYAEQYGDSGKPALLIAAALRGKRMAQWAEHGWLGNIQADEAFLCGMLSLLDRLFGEPLQQLLAPLPLDEHLRSALIAGDGILGAALVQLTALEAGDTEHPLIAPLLAKQKTWLNSEIQAIAWVHRLVRESL</sequence>
<dbReference type="InterPro" id="IPR013976">
    <property type="entry name" value="HDOD"/>
</dbReference>
<gene>
    <name evidence="2" type="ORF">HQN60_08555</name>
</gene>
<dbReference type="PANTHER" id="PTHR33525:SF4">
    <property type="entry name" value="CYCLIC DI-GMP PHOSPHODIESTERASE CDGJ"/>
    <property type="match status" value="1"/>
</dbReference>
<name>A0A6M8SYA6_9NEIS</name>
<dbReference type="RefSeq" id="WP_173533251.1">
    <property type="nucleotide sequence ID" value="NZ_CP054143.1"/>
</dbReference>
<dbReference type="Proteomes" id="UP000504844">
    <property type="component" value="Chromosome"/>
</dbReference>
<dbReference type="SUPFAM" id="SSF109604">
    <property type="entry name" value="HD-domain/PDEase-like"/>
    <property type="match status" value="1"/>
</dbReference>
<evidence type="ECO:0000313" key="2">
    <source>
        <dbReference type="EMBL" id="QKJ66747.1"/>
    </source>
</evidence>
<evidence type="ECO:0000259" key="1">
    <source>
        <dbReference type="PROSITE" id="PS51833"/>
    </source>
</evidence>
<dbReference type="KEGG" id="dee:HQN60_08555"/>
<dbReference type="EMBL" id="CP054143">
    <property type="protein sequence ID" value="QKJ66747.1"/>
    <property type="molecule type" value="Genomic_DNA"/>
</dbReference>
<reference evidence="2 3" key="1">
    <citation type="submission" date="2020-05" db="EMBL/GenBank/DDBJ databases">
        <title>Complete genome sequence of Deefgea sp. D17.</title>
        <authorList>
            <person name="Bae J.-W."/>
            <person name="Han J.E."/>
        </authorList>
    </citation>
    <scope>NUCLEOTIDE SEQUENCE [LARGE SCALE GENOMIC DNA]</scope>
    <source>
        <strain evidence="2 3">D17</strain>
    </source>
</reference>
<keyword evidence="3" id="KW-1185">Reference proteome</keyword>
<dbReference type="InterPro" id="IPR052340">
    <property type="entry name" value="RNase_Y/CdgJ"/>
</dbReference>
<feature type="domain" description="HDOD" evidence="1">
    <location>
        <begin position="110"/>
        <end position="298"/>
    </location>
</feature>
<dbReference type="PANTHER" id="PTHR33525">
    <property type="match status" value="1"/>
</dbReference>
<dbReference type="PROSITE" id="PS51833">
    <property type="entry name" value="HDOD"/>
    <property type="match status" value="1"/>
</dbReference>
<organism evidence="2 3">
    <name type="scientific">Deefgea piscis</name>
    <dbReference type="NCBI Taxonomy" id="2739061"/>
    <lineage>
        <taxon>Bacteria</taxon>
        <taxon>Pseudomonadati</taxon>
        <taxon>Pseudomonadota</taxon>
        <taxon>Betaproteobacteria</taxon>
        <taxon>Neisseriales</taxon>
        <taxon>Chitinibacteraceae</taxon>
        <taxon>Deefgea</taxon>
    </lineage>
</organism>
<accession>A0A6M8SYA6</accession>
<proteinExistence type="predicted"/>
<evidence type="ECO:0000313" key="3">
    <source>
        <dbReference type="Proteomes" id="UP000504844"/>
    </source>
</evidence>
<dbReference type="AlphaFoldDB" id="A0A6M8SYA6"/>
<dbReference type="Pfam" id="PF08668">
    <property type="entry name" value="HDOD"/>
    <property type="match status" value="1"/>
</dbReference>